<evidence type="ECO:0000313" key="5">
    <source>
        <dbReference type="Proteomes" id="UP000603463"/>
    </source>
</evidence>
<evidence type="ECO:0000313" key="3">
    <source>
        <dbReference type="EMBL" id="NKT81675.1"/>
    </source>
</evidence>
<evidence type="ECO:0000313" key="2">
    <source>
        <dbReference type="EMBL" id="MBM4567212.1"/>
    </source>
</evidence>
<organism evidence="3 5">
    <name type="scientific">Rhodococcus hoagii</name>
    <name type="common">Corynebacterium equii</name>
    <dbReference type="NCBI Taxonomy" id="43767"/>
    <lineage>
        <taxon>Bacteria</taxon>
        <taxon>Bacillati</taxon>
        <taxon>Actinomycetota</taxon>
        <taxon>Actinomycetes</taxon>
        <taxon>Mycobacteriales</taxon>
        <taxon>Nocardiaceae</taxon>
        <taxon>Prescottella</taxon>
    </lineage>
</organism>
<dbReference type="Proteomes" id="UP000608063">
    <property type="component" value="Unassembled WGS sequence"/>
</dbReference>
<dbReference type="EMBL" id="WVBC01000034">
    <property type="protein sequence ID" value="NKT81675.1"/>
    <property type="molecule type" value="Genomic_DNA"/>
</dbReference>
<dbReference type="EMBL" id="WVDC01000001">
    <property type="protein sequence ID" value="NKW40112.1"/>
    <property type="molecule type" value="Genomic_DNA"/>
</dbReference>
<proteinExistence type="predicted"/>
<reference evidence="2" key="1">
    <citation type="submission" date="2019-11" db="EMBL/GenBank/DDBJ databases">
        <title>Spread of Macrolides and rifampicin resistant Rhodococcus equi in clinical isolates in the USA.</title>
        <authorList>
            <person name="Alvarez-Narvaez S."/>
            <person name="Huber L."/>
            <person name="Cohen N.D."/>
            <person name="Slovis N."/>
            <person name="Greiter M."/>
            <person name="Giguere S."/>
            <person name="Hart K."/>
        </authorList>
    </citation>
    <scope>NUCLEOTIDE SEQUENCE</scope>
    <source>
        <strain evidence="2">Lh_17</strain>
    </source>
</reference>
<evidence type="ECO:0000256" key="1">
    <source>
        <dbReference type="SAM" id="MobiDB-lite"/>
    </source>
</evidence>
<reference evidence="3" key="2">
    <citation type="journal article" date="2020" name="Environ. Microbiol.">
        <title>The novel and transferable erm(51) gene confers Macrolides, Lincosamides, and Streptogramins B (MLSB) resistance to clonal Rhodococcus equi in the environment.</title>
        <authorList>
            <person name="Huber L."/>
            <person name="Giguere S."/>
            <person name="Slovis N.M."/>
            <person name="Alvarez-Narvaez S."/>
            <person name="Hart K.A."/>
            <person name="Greiter M."/>
            <person name="Morris E.R.A."/>
            <person name="Cohen N.D."/>
        </authorList>
    </citation>
    <scope>NUCLEOTIDE SEQUENCE</scope>
    <source>
        <strain evidence="3">Lh_116_1</strain>
        <strain evidence="4">Lh_16_1</strain>
    </source>
</reference>
<feature type="region of interest" description="Disordered" evidence="1">
    <location>
        <begin position="89"/>
        <end position="127"/>
    </location>
</feature>
<dbReference type="RefSeq" id="WP_139809648.1">
    <property type="nucleotide sequence ID" value="NZ_CP095477.1"/>
</dbReference>
<name>A0A9Q5F1U8_RHOHA</name>
<sequence length="127" mass="13676">MALSNPLQDVTGGDPGLARHLADSLRTLQRHSPDQEFTKLIDDVLSGRAQLRDVVRTVAFGRVLDPLVGKFAEKYNELDGDSRAALAAEGELQLSSSRDDGSPAESPPPIDDEGGAPTPRRILSSEW</sequence>
<dbReference type="Proteomes" id="UP000603463">
    <property type="component" value="Unassembled WGS sequence"/>
</dbReference>
<gene>
    <name evidence="2" type="ORF">GS441_17700</name>
    <name evidence="3" type="ORF">GS882_26765</name>
    <name evidence="4" type="ORF">GS947_00400</name>
</gene>
<dbReference type="AlphaFoldDB" id="A0A9Q5F1U8"/>
<evidence type="ECO:0000313" key="4">
    <source>
        <dbReference type="EMBL" id="NKW40112.1"/>
    </source>
</evidence>
<dbReference type="Proteomes" id="UP000808906">
    <property type="component" value="Unassembled WGS sequence"/>
</dbReference>
<protein>
    <submittedName>
        <fullName evidence="3">Uncharacterized protein</fullName>
    </submittedName>
</protein>
<comment type="caution">
    <text evidence="3">The sequence shown here is derived from an EMBL/GenBank/DDBJ whole genome shotgun (WGS) entry which is preliminary data.</text>
</comment>
<accession>A0A9Q5F1U8</accession>
<dbReference type="EMBL" id="WUXR01000008">
    <property type="protein sequence ID" value="MBM4567212.1"/>
    <property type="molecule type" value="Genomic_DNA"/>
</dbReference>